<protein>
    <submittedName>
        <fullName evidence="4">TetR family transcriptional regulator</fullName>
    </submittedName>
</protein>
<dbReference type="PRINTS" id="PR00455">
    <property type="entry name" value="HTHTETR"/>
</dbReference>
<name>A0A1U7HG53_9CYAN</name>
<dbReference type="EMBL" id="MRCB01000013">
    <property type="protein sequence ID" value="OKH22549.1"/>
    <property type="molecule type" value="Genomic_DNA"/>
</dbReference>
<accession>A0A1U7HG53</accession>
<dbReference type="AlphaFoldDB" id="A0A1U7HG53"/>
<dbReference type="InterPro" id="IPR050109">
    <property type="entry name" value="HTH-type_TetR-like_transc_reg"/>
</dbReference>
<dbReference type="InterPro" id="IPR023772">
    <property type="entry name" value="DNA-bd_HTH_TetR-type_CS"/>
</dbReference>
<dbReference type="PANTHER" id="PTHR30055:SF146">
    <property type="entry name" value="HTH-TYPE TRANSCRIPTIONAL DUAL REGULATOR CECR"/>
    <property type="match status" value="1"/>
</dbReference>
<proteinExistence type="predicted"/>
<gene>
    <name evidence="4" type="ORF">NIES593_12185</name>
</gene>
<keyword evidence="5" id="KW-1185">Reference proteome</keyword>
<feature type="DNA-binding region" description="H-T-H motif" evidence="2">
    <location>
        <begin position="31"/>
        <end position="50"/>
    </location>
</feature>
<sequence length="191" mass="22242">MPKIVDHDLYRKELLAKSFDLFAEKGYGTITMRQIAEGLGVSTGTLYHYFSSKQALFEQLVEELVERDILRVTAELKESRTLEERIEKSFDFISRNQDYFFKQTLIFADFYKQQQQEGRELSDALRQSCMRVEKSMSKLLGIEDPELITFLLSLVDGLIWQQIYGYGCVDYSAQAKVLTKMLIAYLNNNNK</sequence>
<reference evidence="4 5" key="1">
    <citation type="submission" date="2016-11" db="EMBL/GenBank/DDBJ databases">
        <title>Draft Genome Sequences of Nine Cyanobacterial Strains from Diverse Habitats.</title>
        <authorList>
            <person name="Zhu T."/>
            <person name="Hou S."/>
            <person name="Lu X."/>
            <person name="Hess W.R."/>
        </authorList>
    </citation>
    <scope>NUCLEOTIDE SEQUENCE [LARGE SCALE GENOMIC DNA]</scope>
    <source>
        <strain evidence="4 5">NIES-593</strain>
    </source>
</reference>
<evidence type="ECO:0000313" key="5">
    <source>
        <dbReference type="Proteomes" id="UP000186868"/>
    </source>
</evidence>
<keyword evidence="1 2" id="KW-0238">DNA-binding</keyword>
<dbReference type="Pfam" id="PF00440">
    <property type="entry name" value="TetR_N"/>
    <property type="match status" value="1"/>
</dbReference>
<dbReference type="InterPro" id="IPR001647">
    <property type="entry name" value="HTH_TetR"/>
</dbReference>
<dbReference type="GO" id="GO:0003700">
    <property type="term" value="F:DNA-binding transcription factor activity"/>
    <property type="evidence" value="ECO:0007669"/>
    <property type="project" value="TreeGrafter"/>
</dbReference>
<dbReference type="GO" id="GO:0000976">
    <property type="term" value="F:transcription cis-regulatory region binding"/>
    <property type="evidence" value="ECO:0007669"/>
    <property type="project" value="TreeGrafter"/>
</dbReference>
<feature type="domain" description="HTH tetR-type" evidence="3">
    <location>
        <begin position="8"/>
        <end position="68"/>
    </location>
</feature>
<comment type="caution">
    <text evidence="4">The sequence shown here is derived from an EMBL/GenBank/DDBJ whole genome shotgun (WGS) entry which is preliminary data.</text>
</comment>
<dbReference type="SUPFAM" id="SSF46689">
    <property type="entry name" value="Homeodomain-like"/>
    <property type="match status" value="1"/>
</dbReference>
<evidence type="ECO:0000256" key="2">
    <source>
        <dbReference type="PROSITE-ProRule" id="PRU00335"/>
    </source>
</evidence>
<evidence type="ECO:0000313" key="4">
    <source>
        <dbReference type="EMBL" id="OKH22549.1"/>
    </source>
</evidence>
<dbReference type="PROSITE" id="PS50977">
    <property type="entry name" value="HTH_TETR_2"/>
    <property type="match status" value="1"/>
</dbReference>
<dbReference type="InterPro" id="IPR009057">
    <property type="entry name" value="Homeodomain-like_sf"/>
</dbReference>
<organism evidence="4 5">
    <name type="scientific">Hydrococcus rivularis NIES-593</name>
    <dbReference type="NCBI Taxonomy" id="1921803"/>
    <lineage>
        <taxon>Bacteria</taxon>
        <taxon>Bacillati</taxon>
        <taxon>Cyanobacteriota</taxon>
        <taxon>Cyanophyceae</taxon>
        <taxon>Pleurocapsales</taxon>
        <taxon>Hydrococcaceae</taxon>
        <taxon>Hydrococcus</taxon>
    </lineage>
</organism>
<evidence type="ECO:0000256" key="1">
    <source>
        <dbReference type="ARBA" id="ARBA00023125"/>
    </source>
</evidence>
<dbReference type="PANTHER" id="PTHR30055">
    <property type="entry name" value="HTH-TYPE TRANSCRIPTIONAL REGULATOR RUTR"/>
    <property type="match status" value="1"/>
</dbReference>
<evidence type="ECO:0000259" key="3">
    <source>
        <dbReference type="PROSITE" id="PS50977"/>
    </source>
</evidence>
<dbReference type="RefSeq" id="WP_073599844.1">
    <property type="nucleotide sequence ID" value="NZ_MRCB01000013.1"/>
</dbReference>
<dbReference type="Gene3D" id="1.10.357.10">
    <property type="entry name" value="Tetracycline Repressor, domain 2"/>
    <property type="match status" value="1"/>
</dbReference>
<dbReference type="STRING" id="1921803.NIES593_12185"/>
<dbReference type="OrthoDB" id="9780939at2"/>
<dbReference type="PROSITE" id="PS01081">
    <property type="entry name" value="HTH_TETR_1"/>
    <property type="match status" value="1"/>
</dbReference>
<dbReference type="Proteomes" id="UP000186868">
    <property type="component" value="Unassembled WGS sequence"/>
</dbReference>